<dbReference type="OrthoDB" id="3565357at2759"/>
<keyword evidence="3" id="KW-1185">Reference proteome</keyword>
<dbReference type="Pfam" id="PF20150">
    <property type="entry name" value="2EXR"/>
    <property type="match status" value="1"/>
</dbReference>
<feature type="domain" description="2EXR" evidence="1">
    <location>
        <begin position="81"/>
        <end position="168"/>
    </location>
</feature>
<dbReference type="InParanoid" id="A0A218Z1B0"/>
<reference evidence="2 3" key="1">
    <citation type="submission" date="2017-04" db="EMBL/GenBank/DDBJ databases">
        <title>Draft genome sequence of Marssonina coronaria NL1: causal agent of apple blotch.</title>
        <authorList>
            <person name="Cheng Q."/>
        </authorList>
    </citation>
    <scope>NUCLEOTIDE SEQUENCE [LARGE SCALE GENOMIC DNA]</scope>
    <source>
        <strain evidence="2 3">NL1</strain>
    </source>
</reference>
<organism evidence="2 3">
    <name type="scientific">Diplocarpon coronariae</name>
    <dbReference type="NCBI Taxonomy" id="2795749"/>
    <lineage>
        <taxon>Eukaryota</taxon>
        <taxon>Fungi</taxon>
        <taxon>Dikarya</taxon>
        <taxon>Ascomycota</taxon>
        <taxon>Pezizomycotina</taxon>
        <taxon>Leotiomycetes</taxon>
        <taxon>Helotiales</taxon>
        <taxon>Drepanopezizaceae</taxon>
        <taxon>Diplocarpon</taxon>
    </lineage>
</organism>
<dbReference type="Proteomes" id="UP000242519">
    <property type="component" value="Unassembled WGS sequence"/>
</dbReference>
<dbReference type="AlphaFoldDB" id="A0A218Z1B0"/>
<dbReference type="PANTHER" id="PTHR35910">
    <property type="entry name" value="2EXR DOMAIN-CONTAINING PROTEIN"/>
    <property type="match status" value="1"/>
</dbReference>
<protein>
    <recommendedName>
        <fullName evidence="1">2EXR domain-containing protein</fullName>
    </recommendedName>
</protein>
<dbReference type="InterPro" id="IPR045518">
    <property type="entry name" value="2EXR"/>
</dbReference>
<evidence type="ECO:0000259" key="1">
    <source>
        <dbReference type="Pfam" id="PF20150"/>
    </source>
</evidence>
<proteinExistence type="predicted"/>
<evidence type="ECO:0000313" key="3">
    <source>
        <dbReference type="Proteomes" id="UP000242519"/>
    </source>
</evidence>
<comment type="caution">
    <text evidence="2">The sequence shown here is derived from an EMBL/GenBank/DDBJ whole genome shotgun (WGS) entry which is preliminary data.</text>
</comment>
<sequence length="338" mass="38546">MSLDTKSLADYVDAACQAFENWSHRTSHRSLEIRRVYEKTVAEYEAATIRVMQQALLLSQVPQILPASGEPVGECNRLNSFKPFRKLPLEIRRMIWSLASYHRPAQFLPLVWDPNLRANSSYYIPPILHVSQESRKEGLRVYKIIELYSGLAFSAKRASVFINPEVDTAWLCGPPSEERRASWVKPYSAPSGFALDDLTSRSQSQESSAAPSLYYLPFYYEQLAALGIKNIAIGEDVWEQAVWKPVLLDNHRKDLMVVLGKLLATPSGRLTIIRDRCGYRSWSAGLGPEVALHILGRGSTPAFTWRHKVVERLARRLERRCARLGWVIRTEIVYGDLW</sequence>
<name>A0A218Z1B0_9HELO</name>
<gene>
    <name evidence="2" type="ORF">B2J93_2830</name>
</gene>
<evidence type="ECO:0000313" key="2">
    <source>
        <dbReference type="EMBL" id="OWP01420.1"/>
    </source>
</evidence>
<accession>A0A218Z1B0</accession>
<dbReference type="EMBL" id="MZNU01000279">
    <property type="protein sequence ID" value="OWP01420.1"/>
    <property type="molecule type" value="Genomic_DNA"/>
</dbReference>
<dbReference type="PANTHER" id="PTHR35910:SF6">
    <property type="entry name" value="2EXR DOMAIN-CONTAINING PROTEIN"/>
    <property type="match status" value="1"/>
</dbReference>